<dbReference type="PROSITE" id="PS00999">
    <property type="entry name" value="SSI"/>
    <property type="match status" value="1"/>
</dbReference>
<evidence type="ECO:0000259" key="10">
    <source>
        <dbReference type="Pfam" id="PF00720"/>
    </source>
</evidence>
<evidence type="ECO:0000256" key="1">
    <source>
        <dbReference type="ARBA" id="ARBA00004613"/>
    </source>
</evidence>
<dbReference type="GO" id="GO:0004867">
    <property type="term" value="F:serine-type endopeptidase inhibitor activity"/>
    <property type="evidence" value="ECO:0007669"/>
    <property type="project" value="UniProtKB-KW"/>
</dbReference>
<dbReference type="InterPro" id="IPR020054">
    <property type="entry name" value="Prot_inh_SSI_I16_CS"/>
</dbReference>
<protein>
    <submittedName>
        <fullName evidence="11">Protease inhibitor SIL-V5</fullName>
    </submittedName>
</protein>
<evidence type="ECO:0000256" key="9">
    <source>
        <dbReference type="SAM" id="SignalP"/>
    </source>
</evidence>
<evidence type="ECO:0000256" key="5">
    <source>
        <dbReference type="ARBA" id="ARBA00022690"/>
    </source>
</evidence>
<feature type="domain" description="Subtilisin inhibitor" evidence="10">
    <location>
        <begin position="38"/>
        <end position="120"/>
    </location>
</feature>
<dbReference type="Gene3D" id="3.30.350.10">
    <property type="entry name" value="Subtilisin inhibitor-like"/>
    <property type="match status" value="1"/>
</dbReference>
<dbReference type="EMBL" id="MEHJ01000001">
    <property type="protein sequence ID" value="OEJ28094.1"/>
    <property type="molecule type" value="Genomic_DNA"/>
</dbReference>
<proteinExistence type="inferred from homology"/>
<dbReference type="SUPFAM" id="SSF55399">
    <property type="entry name" value="Subtilisin inhibitor"/>
    <property type="match status" value="1"/>
</dbReference>
<dbReference type="RefSeq" id="WP_069935511.1">
    <property type="nucleotide sequence ID" value="NZ_MEHJ01000001.1"/>
</dbReference>
<keyword evidence="6 8" id="KW-0722">Serine protease inhibitor</keyword>
<comment type="subunit">
    <text evidence="3">Homodimer.</text>
</comment>
<gene>
    <name evidence="11" type="ORF">AS594_30000</name>
</gene>
<accession>A0A1E5PFE2</accession>
<evidence type="ECO:0000256" key="6">
    <source>
        <dbReference type="ARBA" id="ARBA00022900"/>
    </source>
</evidence>
<reference evidence="11 12" key="1">
    <citation type="submission" date="2016-08" db="EMBL/GenBank/DDBJ databases">
        <title>Complete genome sequence of Streptomyces agglomeratus strain 6-3-2, a novel anti-MRSA actinomycete isolated from Wuli of Tebit, China.</title>
        <authorList>
            <person name="Chen X."/>
        </authorList>
    </citation>
    <scope>NUCLEOTIDE SEQUENCE [LARGE SCALE GENOMIC DNA]</scope>
    <source>
        <strain evidence="11 12">6-3-2</strain>
    </source>
</reference>
<dbReference type="Pfam" id="PF00720">
    <property type="entry name" value="SSI"/>
    <property type="match status" value="1"/>
</dbReference>
<evidence type="ECO:0000256" key="4">
    <source>
        <dbReference type="ARBA" id="ARBA00022525"/>
    </source>
</evidence>
<evidence type="ECO:0000313" key="12">
    <source>
        <dbReference type="Proteomes" id="UP000095759"/>
    </source>
</evidence>
<dbReference type="Proteomes" id="UP000095759">
    <property type="component" value="Unassembled WGS sequence"/>
</dbReference>
<keyword evidence="9" id="KW-0732">Signal</keyword>
<dbReference type="AlphaFoldDB" id="A0A1E5PFE2"/>
<evidence type="ECO:0000256" key="3">
    <source>
        <dbReference type="ARBA" id="ARBA00011738"/>
    </source>
</evidence>
<evidence type="ECO:0000313" key="11">
    <source>
        <dbReference type="EMBL" id="OEJ28094.1"/>
    </source>
</evidence>
<keyword evidence="4" id="KW-0964">Secreted</keyword>
<feature type="chain" id="PRO_5009183321" evidence="9">
    <location>
        <begin position="25"/>
        <end position="134"/>
    </location>
</feature>
<organism evidence="11 12">
    <name type="scientific">Streptomyces agglomeratus</name>
    <dbReference type="NCBI Taxonomy" id="285458"/>
    <lineage>
        <taxon>Bacteria</taxon>
        <taxon>Bacillati</taxon>
        <taxon>Actinomycetota</taxon>
        <taxon>Actinomycetes</taxon>
        <taxon>Kitasatosporales</taxon>
        <taxon>Streptomycetaceae</taxon>
        <taxon>Streptomyces</taxon>
    </lineage>
</organism>
<keyword evidence="7" id="KW-1015">Disulfide bond</keyword>
<evidence type="ECO:0000256" key="7">
    <source>
        <dbReference type="ARBA" id="ARBA00023157"/>
    </source>
</evidence>
<comment type="similarity">
    <text evidence="2 8">Belongs to the protease inhibitor I16 (SSI) family.</text>
</comment>
<evidence type="ECO:0000256" key="2">
    <source>
        <dbReference type="ARBA" id="ARBA00010472"/>
    </source>
</evidence>
<keyword evidence="12" id="KW-1185">Reference proteome</keyword>
<evidence type="ECO:0000256" key="8">
    <source>
        <dbReference type="RuleBase" id="RU003471"/>
    </source>
</evidence>
<keyword evidence="5 8" id="KW-0646">Protease inhibitor</keyword>
<dbReference type="InterPro" id="IPR036819">
    <property type="entry name" value="Subtilisin_inhibitor-like_sf"/>
</dbReference>
<dbReference type="InterPro" id="IPR000691">
    <property type="entry name" value="Prot_inh_I16_SSI"/>
</dbReference>
<dbReference type="PRINTS" id="PR00294">
    <property type="entry name" value="SSBTLNINHBTR"/>
</dbReference>
<dbReference type="GO" id="GO:0005576">
    <property type="term" value="C:extracellular region"/>
    <property type="evidence" value="ECO:0007669"/>
    <property type="project" value="UniProtKB-SubCell"/>
</dbReference>
<comment type="subcellular location">
    <subcellularLocation>
        <location evidence="1">Secreted</location>
    </subcellularLocation>
</comment>
<comment type="caution">
    <text evidence="11">The sequence shown here is derived from an EMBL/GenBank/DDBJ whole genome shotgun (WGS) entry which is preliminary data.</text>
</comment>
<dbReference type="InterPro" id="IPR023549">
    <property type="entry name" value="Subtilisin_inhibitor"/>
</dbReference>
<feature type="signal peptide" evidence="9">
    <location>
        <begin position="1"/>
        <end position="24"/>
    </location>
</feature>
<dbReference type="OrthoDB" id="4567948at2"/>
<dbReference type="STRING" id="285458.BGM19_06745"/>
<sequence length="134" mass="13691">MRSPATVTAVVLLALAAVALPARAADGPGEAGNPPRGLFLTVSGSDSTWIRGVLLQCAPGPSGPHPAASDACAALEKAKGDFDKLPGNARACTKQYEPVTVSAAGSWGGLRTAWRKTYPNACVLETATGPVFRF</sequence>
<name>A0A1E5PFE2_9ACTN</name>